<feature type="transmembrane region" description="Helical" evidence="8">
    <location>
        <begin position="655"/>
        <end position="675"/>
    </location>
</feature>
<keyword evidence="4" id="KW-0732">Signal</keyword>
<feature type="compositionally biased region" description="Low complexity" evidence="7">
    <location>
        <begin position="839"/>
        <end position="854"/>
    </location>
</feature>
<keyword evidence="3 8" id="KW-0812">Transmembrane</keyword>
<dbReference type="Pfam" id="PF04610">
    <property type="entry name" value="TrbL"/>
    <property type="match status" value="1"/>
</dbReference>
<gene>
    <name evidence="9" type="ORF">E0495_04905</name>
</gene>
<name>A0A6I6CFR4_WOLPI</name>
<evidence type="ECO:0000256" key="1">
    <source>
        <dbReference type="ARBA" id="ARBA00004651"/>
    </source>
</evidence>
<evidence type="ECO:0000256" key="6">
    <source>
        <dbReference type="ARBA" id="ARBA00023136"/>
    </source>
</evidence>
<dbReference type="RefSeq" id="WP_155969163.1">
    <property type="nucleotide sequence ID" value="NZ_CP037426.1"/>
</dbReference>
<keyword evidence="6 8" id="KW-0472">Membrane</keyword>
<evidence type="ECO:0000256" key="7">
    <source>
        <dbReference type="SAM" id="MobiDB-lite"/>
    </source>
</evidence>
<reference evidence="9 10" key="1">
    <citation type="submission" date="2019-03" db="EMBL/GenBank/DDBJ databases">
        <title>Wolbachia endosymbiont of Haematobia irritans wIrr.</title>
        <authorList>
            <person name="Parry R.H."/>
            <person name="Asgari S."/>
        </authorList>
    </citation>
    <scope>NUCLEOTIDE SEQUENCE [LARGE SCALE GENOMIC DNA]</scope>
    <source>
        <strain evidence="10">wIrr</strain>
    </source>
</reference>
<protein>
    <submittedName>
        <fullName evidence="9">Conjugal transfer protein TraH</fullName>
    </submittedName>
</protein>
<evidence type="ECO:0000313" key="10">
    <source>
        <dbReference type="Proteomes" id="UP000422744"/>
    </source>
</evidence>
<keyword evidence="5 8" id="KW-1133">Transmembrane helix</keyword>
<feature type="transmembrane region" description="Helical" evidence="8">
    <location>
        <begin position="576"/>
        <end position="605"/>
    </location>
</feature>
<proteinExistence type="inferred from homology"/>
<dbReference type="GO" id="GO:0005886">
    <property type="term" value="C:plasma membrane"/>
    <property type="evidence" value="ECO:0007669"/>
    <property type="project" value="UniProtKB-SubCell"/>
</dbReference>
<feature type="transmembrane region" description="Helical" evidence="8">
    <location>
        <begin position="763"/>
        <end position="784"/>
    </location>
</feature>
<evidence type="ECO:0000313" key="9">
    <source>
        <dbReference type="EMBL" id="QGT16527.1"/>
    </source>
</evidence>
<evidence type="ECO:0000256" key="8">
    <source>
        <dbReference type="SAM" id="Phobius"/>
    </source>
</evidence>
<dbReference type="GO" id="GO:0030255">
    <property type="term" value="P:protein secretion by the type IV secretion system"/>
    <property type="evidence" value="ECO:0007669"/>
    <property type="project" value="InterPro"/>
</dbReference>
<evidence type="ECO:0000256" key="4">
    <source>
        <dbReference type="ARBA" id="ARBA00022729"/>
    </source>
</evidence>
<accession>A0A6I6CFR4</accession>
<feature type="transmembrane region" description="Helical" evidence="8">
    <location>
        <begin position="437"/>
        <end position="455"/>
    </location>
</feature>
<evidence type="ECO:0000256" key="2">
    <source>
        <dbReference type="ARBA" id="ARBA00007802"/>
    </source>
</evidence>
<sequence length="854" mass="92994">MFKTKLSLLLIAIFLLNIDFLLSYPVLADGVSGTDKTEFVSRFNSTGSFSRASNPDCGAFKTAAALAGIAIAVGAIFTGIVLIVSSAGLFTALVIVGMIAAIVGVWKAIGGLVVCEHSFVKHPVARDHDGKYKNFKLEDTGYSGCTNENYQTEEEYFSCLQNKAREDVNKKDYDGKRAEKEALNSNVQESTESYYWPKNGVQYSEYIEVCHRNPLTFGNLFNKVDFNSRGKPGYIDFDVREKDTGYVDGSWSSKVDGGLECRVLKAGQSEPIHGATFKAVRKTGRLCVELASVSMLGIEMTPWPQGVDMGCTELPPDPLAPMCEKSVMIFKNKDGTGEEKVPIGNNDDYKTIIRSKEKRLNGQGGKIFVGYDNAGCFSSYVSEACYNQAGSKSLAPIPVTSMIVQCIKESLDNLVAGKGAPNGESFISVAQKRLKNTVTAVLVLALILFSIKAMSGGVQRPQEMYMLIIKFALVIYFTTGSTMSHYYGELTRLSNGLSEIVLKASSESKGICNYKAGTDYEYTRAGKRVSYSYLAPWDRLDCRILFYLGAPLDGIGGKIGTGGVATLAVLLGAAPVLLVAGSVIGIIFAGGQILVALVCIFMAVLMMMVILWLCYVFILSLVALSVIIILSPLFIPMVLFQHTKGYFEGWVKELITYSLYPVILFAFLSFMFIACDKIYFKNLNFELDESYKNEQPDKSYEKKQAEISYSKKKQWFKLKDGECDKNETTLACMMQNYSFKKSSILGLFDFTYMEFGSSLIGELLKLCLVLFLFYHFLNILPGMAAELAGNHRAALGSGQTPGQMVGKALSAAKAAAGGVAGVAGAAAKKLSGEDKSKSRGSGSSSSESVNKSTE</sequence>
<dbReference type="Proteomes" id="UP000422744">
    <property type="component" value="Chromosome"/>
</dbReference>
<organism evidence="9 10">
    <name type="scientific">Wolbachia pipientis</name>
    <dbReference type="NCBI Taxonomy" id="955"/>
    <lineage>
        <taxon>Bacteria</taxon>
        <taxon>Pseudomonadati</taxon>
        <taxon>Pseudomonadota</taxon>
        <taxon>Alphaproteobacteria</taxon>
        <taxon>Rickettsiales</taxon>
        <taxon>Anaplasmataceae</taxon>
        <taxon>Wolbachieae</taxon>
        <taxon>Wolbachia</taxon>
    </lineage>
</organism>
<dbReference type="AlphaFoldDB" id="A0A6I6CFR4"/>
<dbReference type="EMBL" id="CP037426">
    <property type="protein sequence ID" value="QGT16527.1"/>
    <property type="molecule type" value="Genomic_DNA"/>
</dbReference>
<dbReference type="InterPro" id="IPR007688">
    <property type="entry name" value="Conjugal_tfr_TrbL/VirB6"/>
</dbReference>
<feature type="transmembrane region" description="Helical" evidence="8">
    <location>
        <begin position="63"/>
        <end position="84"/>
    </location>
</feature>
<comment type="subcellular location">
    <subcellularLocation>
        <location evidence="1">Cell membrane</location>
        <topology evidence="1">Multi-pass membrane protein</topology>
    </subcellularLocation>
</comment>
<feature type="transmembrane region" description="Helical" evidence="8">
    <location>
        <begin position="89"/>
        <end position="109"/>
    </location>
</feature>
<evidence type="ECO:0000256" key="3">
    <source>
        <dbReference type="ARBA" id="ARBA00022692"/>
    </source>
</evidence>
<comment type="similarity">
    <text evidence="2">Belongs to the TrbL/VirB6 family.</text>
</comment>
<feature type="region of interest" description="Disordered" evidence="7">
    <location>
        <begin position="827"/>
        <end position="854"/>
    </location>
</feature>
<feature type="transmembrane region" description="Helical" evidence="8">
    <location>
        <begin position="612"/>
        <end position="635"/>
    </location>
</feature>
<evidence type="ECO:0000256" key="5">
    <source>
        <dbReference type="ARBA" id="ARBA00022989"/>
    </source>
</evidence>